<dbReference type="AlphaFoldDB" id="A0A9X2G0S5"/>
<proteinExistence type="predicted"/>
<dbReference type="RefSeq" id="WP_253832581.1">
    <property type="nucleotide sequence ID" value="NZ_JAMTCS010000001.1"/>
</dbReference>
<gene>
    <name evidence="2" type="ORF">APR03_000586</name>
</gene>
<evidence type="ECO:0000313" key="3">
    <source>
        <dbReference type="Proteomes" id="UP001139493"/>
    </source>
</evidence>
<accession>A0A9X2G0S5</accession>
<dbReference type="Proteomes" id="UP001139493">
    <property type="component" value="Unassembled WGS sequence"/>
</dbReference>
<protein>
    <submittedName>
        <fullName evidence="2">Uncharacterized protein</fullName>
    </submittedName>
</protein>
<organism evidence="2 3">
    <name type="scientific">Promicromonospora thailandica</name>
    <dbReference type="NCBI Taxonomy" id="765201"/>
    <lineage>
        <taxon>Bacteria</taxon>
        <taxon>Bacillati</taxon>
        <taxon>Actinomycetota</taxon>
        <taxon>Actinomycetes</taxon>
        <taxon>Micrococcales</taxon>
        <taxon>Promicromonosporaceae</taxon>
        <taxon>Promicromonospora</taxon>
    </lineage>
</organism>
<reference evidence="2" key="1">
    <citation type="submission" date="2022-06" db="EMBL/GenBank/DDBJ databases">
        <title>Genomic Encyclopedia of Archaeal and Bacterial Type Strains, Phase II (KMG-II): from individual species to whole genera.</title>
        <authorList>
            <person name="Goeker M."/>
        </authorList>
    </citation>
    <scope>NUCLEOTIDE SEQUENCE</scope>
    <source>
        <strain evidence="2">DSM 26652</strain>
    </source>
</reference>
<keyword evidence="3" id="KW-1185">Reference proteome</keyword>
<feature type="compositionally biased region" description="Basic and acidic residues" evidence="1">
    <location>
        <begin position="18"/>
        <end position="38"/>
    </location>
</feature>
<evidence type="ECO:0000313" key="2">
    <source>
        <dbReference type="EMBL" id="MCP2263263.1"/>
    </source>
</evidence>
<sequence length="63" mass="6840">MQHLVRYTVLAPIMADGAGRRRPADDGRRPLEQDHAGAEARASLMVESDAASLELFEGHPVPC</sequence>
<comment type="caution">
    <text evidence="2">The sequence shown here is derived from an EMBL/GenBank/DDBJ whole genome shotgun (WGS) entry which is preliminary data.</text>
</comment>
<evidence type="ECO:0000256" key="1">
    <source>
        <dbReference type="SAM" id="MobiDB-lite"/>
    </source>
</evidence>
<name>A0A9X2G0S5_9MICO</name>
<feature type="region of interest" description="Disordered" evidence="1">
    <location>
        <begin position="16"/>
        <end position="39"/>
    </location>
</feature>
<dbReference type="EMBL" id="JAMTCS010000001">
    <property type="protein sequence ID" value="MCP2263263.1"/>
    <property type="molecule type" value="Genomic_DNA"/>
</dbReference>